<dbReference type="eggNOG" id="COG1304">
    <property type="taxonomic scope" value="Bacteria"/>
</dbReference>
<gene>
    <name evidence="9" type="ORF">RradSPS_0932</name>
    <name evidence="10" type="ORF">SIL72_06215</name>
</gene>
<evidence type="ECO:0000256" key="7">
    <source>
        <dbReference type="PIRSR" id="PIRSR000138-2"/>
    </source>
</evidence>
<feature type="binding site" evidence="7">
    <location>
        <position position="184"/>
    </location>
    <ligand>
        <name>glyoxylate</name>
        <dbReference type="ChEBI" id="CHEBI:36655"/>
    </ligand>
</feature>
<feature type="binding site" evidence="7">
    <location>
        <position position="281"/>
    </location>
    <ligand>
        <name>glyoxylate</name>
        <dbReference type="ChEBI" id="CHEBI:36655"/>
    </ligand>
</feature>
<feature type="binding site" evidence="7">
    <location>
        <position position="284"/>
    </location>
    <ligand>
        <name>glyoxylate</name>
        <dbReference type="ChEBI" id="CHEBI:36655"/>
    </ligand>
</feature>
<dbReference type="PROSITE" id="PS51349">
    <property type="entry name" value="FMN_HYDROXY_ACID_DH_2"/>
    <property type="match status" value="1"/>
</dbReference>
<feature type="binding site" evidence="7">
    <location>
        <position position="147"/>
    </location>
    <ligand>
        <name>FMN</name>
        <dbReference type="ChEBI" id="CHEBI:58210"/>
    </ligand>
</feature>
<keyword evidence="2 7" id="KW-0285">Flavoprotein</keyword>
<proteinExistence type="inferred from homology"/>
<evidence type="ECO:0000256" key="4">
    <source>
        <dbReference type="ARBA" id="ARBA00023002"/>
    </source>
</evidence>
<keyword evidence="4" id="KW-0560">Oxidoreductase</keyword>
<feature type="binding site" evidence="7">
    <location>
        <begin position="335"/>
        <end position="336"/>
    </location>
    <ligand>
        <name>FMN</name>
        <dbReference type="ChEBI" id="CHEBI:58210"/>
    </ligand>
</feature>
<dbReference type="PATRIC" id="fig|42256.3.peg.943"/>
<keyword evidence="3 7" id="KW-0288">FMN</keyword>
<dbReference type="EMBL" id="CP007514">
    <property type="protein sequence ID" value="AHY46215.1"/>
    <property type="molecule type" value="Genomic_DNA"/>
</dbReference>
<accession>A0A023X2J3</accession>
<protein>
    <submittedName>
        <fullName evidence="10">Alpha-hydroxy-acid oxidizing protein</fullName>
    </submittedName>
    <submittedName>
        <fullName evidence="9">L-lactate dehydrogenase (FMN-dependent) and related alpha-hydroxy acid dehydrogenase</fullName>
    </submittedName>
</protein>
<dbReference type="OrthoDB" id="9770452at2"/>
<dbReference type="PANTHER" id="PTHR10578">
    <property type="entry name" value="S -2-HYDROXY-ACID OXIDASE-RELATED"/>
    <property type="match status" value="1"/>
</dbReference>
<feature type="active site" description="Proton acceptor" evidence="6">
    <location>
        <position position="281"/>
    </location>
</feature>
<evidence type="ECO:0000256" key="6">
    <source>
        <dbReference type="PIRSR" id="PIRSR000138-1"/>
    </source>
</evidence>
<feature type="binding site" evidence="7">
    <location>
        <position position="279"/>
    </location>
    <ligand>
        <name>FMN</name>
        <dbReference type="ChEBI" id="CHEBI:58210"/>
    </ligand>
</feature>
<evidence type="ECO:0000313" key="11">
    <source>
        <dbReference type="Proteomes" id="UP000025229"/>
    </source>
</evidence>
<dbReference type="InterPro" id="IPR012133">
    <property type="entry name" value="Alpha-hydoxy_acid_DH_FMN"/>
</dbReference>
<evidence type="ECO:0000256" key="5">
    <source>
        <dbReference type="ARBA" id="ARBA00024042"/>
    </source>
</evidence>
<dbReference type="Pfam" id="PF01070">
    <property type="entry name" value="FMN_dh"/>
    <property type="match status" value="1"/>
</dbReference>
<evidence type="ECO:0000313" key="9">
    <source>
        <dbReference type="EMBL" id="AHY46215.1"/>
    </source>
</evidence>
<keyword evidence="11" id="KW-1185">Reference proteome</keyword>
<name>A0A023X2J3_RUBRA</name>
<organism evidence="9 11">
    <name type="scientific">Rubrobacter radiotolerans</name>
    <name type="common">Arthrobacter radiotolerans</name>
    <dbReference type="NCBI Taxonomy" id="42256"/>
    <lineage>
        <taxon>Bacteria</taxon>
        <taxon>Bacillati</taxon>
        <taxon>Actinomycetota</taxon>
        <taxon>Rubrobacteria</taxon>
        <taxon>Rubrobacterales</taxon>
        <taxon>Rubrobacteraceae</taxon>
        <taxon>Rubrobacter</taxon>
    </lineage>
</organism>
<feature type="binding site" evidence="7">
    <location>
        <position position="149"/>
    </location>
    <ligand>
        <name>glyoxylate</name>
        <dbReference type="ChEBI" id="CHEBI:36655"/>
    </ligand>
</feature>
<dbReference type="PANTHER" id="PTHR10578:SF143">
    <property type="entry name" value="FMN-DEPENDENT ALPHA-HYDROXY ACID DEHYDROGENASE PB1A11.03"/>
    <property type="match status" value="1"/>
</dbReference>
<reference evidence="9 11" key="1">
    <citation type="submission" date="2014-03" db="EMBL/GenBank/DDBJ databases">
        <title>Complete genome sequence of the Radio-Resistant Rubrobacter radiotolerans RSPS-4.</title>
        <authorList>
            <person name="Egas C.C."/>
            <person name="Barroso C.C."/>
            <person name="Froufe H.J.C."/>
            <person name="Pacheco J.J."/>
            <person name="Albuquerque L.L."/>
            <person name="da Costa M.M.S."/>
        </authorList>
    </citation>
    <scope>NUCLEOTIDE SEQUENCE [LARGE SCALE GENOMIC DNA]</scope>
    <source>
        <strain evidence="9 11">RSPS-4</strain>
    </source>
</reference>
<comment type="cofactor">
    <cofactor evidence="1">
        <name>FMN</name>
        <dbReference type="ChEBI" id="CHEBI:58210"/>
    </cofactor>
</comment>
<dbReference type="InterPro" id="IPR037396">
    <property type="entry name" value="FMN_HAD"/>
</dbReference>
<dbReference type="GO" id="GO:0010181">
    <property type="term" value="F:FMN binding"/>
    <property type="evidence" value="ECO:0007669"/>
    <property type="project" value="InterPro"/>
</dbReference>
<dbReference type="HOGENOM" id="CLU_020639_0_1_11"/>
<feature type="binding site" evidence="7">
    <location>
        <begin position="96"/>
        <end position="98"/>
    </location>
    <ligand>
        <name>FMN</name>
        <dbReference type="ChEBI" id="CHEBI:58210"/>
    </ligand>
</feature>
<evidence type="ECO:0000313" key="10">
    <source>
        <dbReference type="EMBL" id="MDX5893623.1"/>
    </source>
</evidence>
<comment type="similarity">
    <text evidence="5">Belongs to the FMN-dependent alpha-hydroxy acid dehydrogenase family.</text>
</comment>
<dbReference type="Proteomes" id="UP001281130">
    <property type="component" value="Unassembled WGS sequence"/>
</dbReference>
<dbReference type="PROSITE" id="PS00557">
    <property type="entry name" value="FMN_HYDROXY_ACID_DH_1"/>
    <property type="match status" value="1"/>
</dbReference>
<dbReference type="RefSeq" id="WP_038681017.1">
    <property type="nucleotide sequence ID" value="NZ_CP007514.1"/>
</dbReference>
<evidence type="ECO:0000259" key="8">
    <source>
        <dbReference type="PROSITE" id="PS51349"/>
    </source>
</evidence>
<feature type="binding site" evidence="7">
    <location>
        <position position="175"/>
    </location>
    <ligand>
        <name>FMN</name>
        <dbReference type="ChEBI" id="CHEBI:58210"/>
    </ligand>
</feature>
<reference evidence="10" key="2">
    <citation type="submission" date="2023-11" db="EMBL/GenBank/DDBJ databases">
        <title>MicrobeMod: A computational toolkit for identifying prokaryotic methylation and restriction-modification with nanopore sequencing.</title>
        <authorList>
            <person name="Crits-Christoph A."/>
            <person name="Kang S.C."/>
            <person name="Lee H."/>
            <person name="Ostrov N."/>
        </authorList>
    </citation>
    <scope>NUCLEOTIDE SEQUENCE</scope>
    <source>
        <strain evidence="10">ATCC 51242</strain>
    </source>
</reference>
<dbReference type="InterPro" id="IPR000262">
    <property type="entry name" value="FMN-dep_DH"/>
</dbReference>
<dbReference type="AlphaFoldDB" id="A0A023X2J3"/>
<dbReference type="EMBL" id="JAWXXX010000001">
    <property type="protein sequence ID" value="MDX5893623.1"/>
    <property type="molecule type" value="Genomic_DNA"/>
</dbReference>
<evidence type="ECO:0000256" key="1">
    <source>
        <dbReference type="ARBA" id="ARBA00001917"/>
    </source>
</evidence>
<dbReference type="KEGG" id="rrd:RradSPS_0932"/>
<sequence>MAGYGLDLQLEVYGKGEVPDHPFSYEGWEQRAREVLDAGAFGYIAGGAGTEWTMRANREAFYRWRLRPRMLRDVSERDLSVEVLGARSAGPFMLAPVGVLSIAHPEAELAVARAAAATGVPVILSTVSSFTLEEVARESGDAPRWFQLYPGRSPELNRSLVERAERAGYSAVVITLDTTMLGFRRRDLENAYLPFLKGEGVANYFSDPIFRARLKEAPERDPEAAVRAFLEVYVTPDLTWDDVNAVREATSLPVLVKGITHPEDAREAVRQGVEGLVVSNHGGRQVDGAVAALDALPKVVEAVGGSMPVLFDSGVRSGADALKAVALGATATLVGRPYAYALAAAGESGVRRVVRSLLAEVDLQLALSGYRSVRELGASSLLDARD</sequence>
<evidence type="ECO:0000256" key="2">
    <source>
        <dbReference type="ARBA" id="ARBA00022630"/>
    </source>
</evidence>
<dbReference type="PIRSF" id="PIRSF000138">
    <property type="entry name" value="Al-hdrx_acd_dh"/>
    <property type="match status" value="1"/>
</dbReference>
<dbReference type="Gene3D" id="3.20.20.70">
    <property type="entry name" value="Aldolase class I"/>
    <property type="match status" value="1"/>
</dbReference>
<dbReference type="InterPro" id="IPR008259">
    <property type="entry name" value="FMN_hydac_DH_AS"/>
</dbReference>
<feature type="binding site" evidence="7">
    <location>
        <position position="125"/>
    </location>
    <ligand>
        <name>FMN</name>
        <dbReference type="ChEBI" id="CHEBI:58210"/>
    </ligand>
</feature>
<feature type="domain" description="FMN hydroxy acid dehydrogenase" evidence="8">
    <location>
        <begin position="17"/>
        <end position="386"/>
    </location>
</feature>
<dbReference type="InterPro" id="IPR013785">
    <property type="entry name" value="Aldolase_TIM"/>
</dbReference>
<dbReference type="FunFam" id="3.20.20.70:FF:000029">
    <property type="entry name" value="L-lactate dehydrogenase"/>
    <property type="match status" value="1"/>
</dbReference>
<feature type="binding site" evidence="7">
    <location>
        <position position="43"/>
    </location>
    <ligand>
        <name>glyoxylate</name>
        <dbReference type="ChEBI" id="CHEBI:36655"/>
    </ligand>
</feature>
<feature type="binding site" evidence="7">
    <location>
        <begin position="312"/>
        <end position="316"/>
    </location>
    <ligand>
        <name>FMN</name>
        <dbReference type="ChEBI" id="CHEBI:58210"/>
    </ligand>
</feature>
<feature type="binding site" evidence="7">
    <location>
        <position position="257"/>
    </location>
    <ligand>
        <name>FMN</name>
        <dbReference type="ChEBI" id="CHEBI:58210"/>
    </ligand>
</feature>
<dbReference type="STRING" id="42256.RradSPS_0932"/>
<dbReference type="GO" id="GO:0016614">
    <property type="term" value="F:oxidoreductase activity, acting on CH-OH group of donors"/>
    <property type="evidence" value="ECO:0007669"/>
    <property type="project" value="UniProtKB-ARBA"/>
</dbReference>
<dbReference type="SUPFAM" id="SSF51395">
    <property type="entry name" value="FMN-linked oxidoreductases"/>
    <property type="match status" value="1"/>
</dbReference>
<dbReference type="Proteomes" id="UP000025229">
    <property type="component" value="Chromosome"/>
</dbReference>
<evidence type="ECO:0000256" key="3">
    <source>
        <dbReference type="ARBA" id="ARBA00022643"/>
    </source>
</evidence>